<keyword evidence="4 8" id="KW-0812">Transmembrane</keyword>
<dbReference type="GO" id="GO:0015744">
    <property type="term" value="P:succinate transport"/>
    <property type="evidence" value="ECO:0007669"/>
    <property type="project" value="TreeGrafter"/>
</dbReference>
<evidence type="ECO:0000256" key="5">
    <source>
        <dbReference type="ARBA" id="ARBA00022989"/>
    </source>
</evidence>
<feature type="transmembrane region" description="Helical" evidence="8">
    <location>
        <begin position="87"/>
        <end position="110"/>
    </location>
</feature>
<keyword evidence="2" id="KW-1003">Cell membrane</keyword>
<dbReference type="PANTHER" id="PTHR34390">
    <property type="entry name" value="UPF0442 PROTEIN YJJB-RELATED"/>
    <property type="match status" value="1"/>
</dbReference>
<evidence type="ECO:0000313" key="11">
    <source>
        <dbReference type="EMBL" id="PSK82319.1"/>
    </source>
</evidence>
<dbReference type="Proteomes" id="UP000240621">
    <property type="component" value="Unassembled WGS sequence"/>
</dbReference>
<evidence type="ECO:0000313" key="13">
    <source>
        <dbReference type="Proteomes" id="UP000396862"/>
    </source>
</evidence>
<reference evidence="10 13" key="2">
    <citation type="submission" date="2019-10" db="EMBL/GenBank/DDBJ databases">
        <title>Prolixibacter strains distinguished by the presence of nitrate reductase genes were adept at nitrate-dependent anaerobic corrosion of metallic iron and carbon steel.</title>
        <authorList>
            <person name="Iino T."/>
            <person name="Shono N."/>
            <person name="Ito K."/>
            <person name="Nakamura R."/>
            <person name="Sueoka K."/>
            <person name="Harayama S."/>
            <person name="Ohkuma M."/>
        </authorList>
    </citation>
    <scope>NUCLEOTIDE SEQUENCE [LARGE SCALE GENOMIC DNA]</scope>
    <source>
        <strain evidence="10 13">MIC1-1</strain>
    </source>
</reference>
<name>A0A2P8CBG9_9BACT</name>
<organism evidence="11 12">
    <name type="scientific">Prolixibacter denitrificans</name>
    <dbReference type="NCBI Taxonomy" id="1541063"/>
    <lineage>
        <taxon>Bacteria</taxon>
        <taxon>Pseudomonadati</taxon>
        <taxon>Bacteroidota</taxon>
        <taxon>Bacteroidia</taxon>
        <taxon>Marinilabiliales</taxon>
        <taxon>Prolixibacteraceae</taxon>
        <taxon>Prolixibacter</taxon>
    </lineage>
</organism>
<keyword evidence="13" id="KW-1185">Reference proteome</keyword>
<evidence type="ECO:0000256" key="4">
    <source>
        <dbReference type="ARBA" id="ARBA00022692"/>
    </source>
</evidence>
<evidence type="ECO:0000313" key="10">
    <source>
        <dbReference type="EMBL" id="GET22935.1"/>
    </source>
</evidence>
<reference evidence="11 12" key="1">
    <citation type="submission" date="2018-03" db="EMBL/GenBank/DDBJ databases">
        <title>Genomic Encyclopedia of Archaeal and Bacterial Type Strains, Phase II (KMG-II): from individual species to whole genera.</title>
        <authorList>
            <person name="Goeker M."/>
        </authorList>
    </citation>
    <scope>NUCLEOTIDE SEQUENCE [LARGE SCALE GENOMIC DNA]</scope>
    <source>
        <strain evidence="11 12">DSM 27267</strain>
    </source>
</reference>
<feature type="transmembrane region" description="Helical" evidence="8">
    <location>
        <begin position="130"/>
        <end position="149"/>
    </location>
</feature>
<sequence>MTELYHFMEMGVWLGFAAIGFAVLFNVPQRALPVIWLVGALGGITKLVILHFGGNIILASLAGATLVGFLSIPAAHSKHAPPLVFSIPAVIPMVPGAFAYRMMLGLIRLAGDTHADSYSDILNSAVSNGLKTLFILLSLAAGVAIPMLVTRKESAKKMKIIK</sequence>
<feature type="domain" description="Threonine/Serine exporter ThrE" evidence="9">
    <location>
        <begin position="15"/>
        <end position="148"/>
    </location>
</feature>
<proteinExistence type="inferred from homology"/>
<evidence type="ECO:0000259" key="9">
    <source>
        <dbReference type="Pfam" id="PF12821"/>
    </source>
</evidence>
<keyword evidence="3" id="KW-0997">Cell inner membrane</keyword>
<evidence type="ECO:0000256" key="3">
    <source>
        <dbReference type="ARBA" id="ARBA00022519"/>
    </source>
</evidence>
<dbReference type="InterPro" id="IPR024528">
    <property type="entry name" value="ThrE_2"/>
</dbReference>
<feature type="transmembrane region" description="Helical" evidence="8">
    <location>
        <begin position="32"/>
        <end position="50"/>
    </location>
</feature>
<evidence type="ECO:0000256" key="6">
    <source>
        <dbReference type="ARBA" id="ARBA00023136"/>
    </source>
</evidence>
<dbReference type="InterPro" id="IPR050539">
    <property type="entry name" value="ThrE_Dicarb/AminoAcid_Exp"/>
</dbReference>
<protein>
    <submittedName>
        <fullName evidence="11">Uncharacterized membrane protein YjjB (DUF3815 family)</fullName>
    </submittedName>
</protein>
<evidence type="ECO:0000313" key="12">
    <source>
        <dbReference type="Proteomes" id="UP000240621"/>
    </source>
</evidence>
<comment type="subcellular location">
    <subcellularLocation>
        <location evidence="1">Cell membrane</location>
        <topology evidence="1">Multi-pass membrane protein</topology>
    </subcellularLocation>
</comment>
<dbReference type="RefSeq" id="WP_211297830.1">
    <property type="nucleotide sequence ID" value="NZ_BLAU01000001.1"/>
</dbReference>
<gene>
    <name evidence="11" type="ORF">CLV93_10663</name>
    <name evidence="10" type="ORF">JCM18694_31810</name>
</gene>
<comment type="caution">
    <text evidence="11">The sequence shown here is derived from an EMBL/GenBank/DDBJ whole genome shotgun (WGS) entry which is preliminary data.</text>
</comment>
<comment type="similarity">
    <text evidence="7">Belongs to the ThrE exporter (TC 2.A.79) family.</text>
</comment>
<dbReference type="GO" id="GO:0005886">
    <property type="term" value="C:plasma membrane"/>
    <property type="evidence" value="ECO:0007669"/>
    <property type="project" value="UniProtKB-SubCell"/>
</dbReference>
<feature type="transmembrane region" description="Helical" evidence="8">
    <location>
        <begin position="6"/>
        <end position="25"/>
    </location>
</feature>
<accession>A0A2P8CBG9</accession>
<dbReference type="EMBL" id="PYGC01000006">
    <property type="protein sequence ID" value="PSK82319.1"/>
    <property type="molecule type" value="Genomic_DNA"/>
</dbReference>
<keyword evidence="5 8" id="KW-1133">Transmembrane helix</keyword>
<dbReference type="PANTHER" id="PTHR34390:SF1">
    <property type="entry name" value="SUCCINATE TRANSPORTER SUBUNIT YJJB-RELATED"/>
    <property type="match status" value="1"/>
</dbReference>
<evidence type="ECO:0000256" key="7">
    <source>
        <dbReference type="ARBA" id="ARBA00034125"/>
    </source>
</evidence>
<dbReference type="EMBL" id="BLAU01000001">
    <property type="protein sequence ID" value="GET22935.1"/>
    <property type="molecule type" value="Genomic_DNA"/>
</dbReference>
<evidence type="ECO:0000256" key="8">
    <source>
        <dbReference type="SAM" id="Phobius"/>
    </source>
</evidence>
<dbReference type="Proteomes" id="UP000396862">
    <property type="component" value="Unassembled WGS sequence"/>
</dbReference>
<keyword evidence="6 8" id="KW-0472">Membrane</keyword>
<dbReference type="Pfam" id="PF12821">
    <property type="entry name" value="ThrE_2"/>
    <property type="match status" value="1"/>
</dbReference>
<evidence type="ECO:0000256" key="2">
    <source>
        <dbReference type="ARBA" id="ARBA00022475"/>
    </source>
</evidence>
<evidence type="ECO:0000256" key="1">
    <source>
        <dbReference type="ARBA" id="ARBA00004651"/>
    </source>
</evidence>
<feature type="transmembrane region" description="Helical" evidence="8">
    <location>
        <begin position="56"/>
        <end position="75"/>
    </location>
</feature>
<dbReference type="AlphaFoldDB" id="A0A2P8CBG9"/>